<gene>
    <name evidence="7" type="ORF">QSV35_07925</name>
</gene>
<dbReference type="SUPFAM" id="SSF47413">
    <property type="entry name" value="lambda repressor-like DNA-binding domains"/>
    <property type="match status" value="1"/>
</dbReference>
<comment type="caution">
    <text evidence="7">The sequence shown here is derived from an EMBL/GenBank/DDBJ whole genome shotgun (WGS) entry which is preliminary data.</text>
</comment>
<evidence type="ECO:0000259" key="6">
    <source>
        <dbReference type="PROSITE" id="PS50932"/>
    </source>
</evidence>
<dbReference type="PANTHER" id="PTHR30146">
    <property type="entry name" value="LACI-RELATED TRANSCRIPTIONAL REPRESSOR"/>
    <property type="match status" value="1"/>
</dbReference>
<evidence type="ECO:0000256" key="2">
    <source>
        <dbReference type="ARBA" id="ARBA00023015"/>
    </source>
</evidence>
<dbReference type="Proteomes" id="UP001235064">
    <property type="component" value="Unassembled WGS sequence"/>
</dbReference>
<dbReference type="RefSeq" id="WP_286288123.1">
    <property type="nucleotide sequence ID" value="NZ_JASXSZ010000002.1"/>
</dbReference>
<dbReference type="EMBL" id="JASXSZ010000002">
    <property type="protein sequence ID" value="MDL9979259.1"/>
    <property type="molecule type" value="Genomic_DNA"/>
</dbReference>
<dbReference type="Pfam" id="PF13377">
    <property type="entry name" value="Peripla_BP_3"/>
    <property type="match status" value="1"/>
</dbReference>
<name>A0ABT7MXT7_9MICO</name>
<keyword evidence="3 7" id="KW-0238">DNA-binding</keyword>
<sequence>MPARHDGDAKPAHRSRSVSSPTVAEVAAEAGVGKATAARTLGNYGAVSPEARARVLAAAEKLHYRPNSLARSMTTGITQTIGVVVADISNPFFAGVMRGIADACDTTDYTAIVLSTDEKLAKERSAIGVLIDKQVDAIIIASAALQPNETAHILEAMSRRIPIVLIDRKVRGLDLDAVVINNRESAHDAVRRFVELGHRRIAFVWGPTARERAADRRRLLALAESWLWSDAERLRGYLDALDEAGIPFDPELVTHCEYNEEVTVGAVGEMLALPDPATAILTTETDAMVGTLRAIRAAGLVHPRDVSVIGFDDSSWASVMEPPLTMIAQPMLELGRAAAQHAFARIAGDDGDAVVEAIPTTFIPRESVASPRTRISAADGR</sequence>
<dbReference type="CDD" id="cd06267">
    <property type="entry name" value="PBP1_LacI_sugar_binding-like"/>
    <property type="match status" value="1"/>
</dbReference>
<feature type="domain" description="HTH lacI-type" evidence="6">
    <location>
        <begin position="21"/>
        <end position="75"/>
    </location>
</feature>
<dbReference type="SUPFAM" id="SSF53822">
    <property type="entry name" value="Periplasmic binding protein-like I"/>
    <property type="match status" value="1"/>
</dbReference>
<keyword evidence="1" id="KW-0678">Repressor</keyword>
<dbReference type="Gene3D" id="3.40.50.2300">
    <property type="match status" value="2"/>
</dbReference>
<dbReference type="CDD" id="cd01392">
    <property type="entry name" value="HTH_LacI"/>
    <property type="match status" value="1"/>
</dbReference>
<feature type="compositionally biased region" description="Basic and acidic residues" evidence="5">
    <location>
        <begin position="1"/>
        <end position="11"/>
    </location>
</feature>
<evidence type="ECO:0000256" key="4">
    <source>
        <dbReference type="ARBA" id="ARBA00023163"/>
    </source>
</evidence>
<evidence type="ECO:0000313" key="7">
    <source>
        <dbReference type="EMBL" id="MDL9979259.1"/>
    </source>
</evidence>
<proteinExistence type="predicted"/>
<accession>A0ABT7MXT7</accession>
<dbReference type="SMART" id="SM00354">
    <property type="entry name" value="HTH_LACI"/>
    <property type="match status" value="1"/>
</dbReference>
<dbReference type="InterPro" id="IPR028082">
    <property type="entry name" value="Peripla_BP_I"/>
</dbReference>
<keyword evidence="4" id="KW-0804">Transcription</keyword>
<feature type="region of interest" description="Disordered" evidence="5">
    <location>
        <begin position="1"/>
        <end position="23"/>
    </location>
</feature>
<keyword evidence="8" id="KW-1185">Reference proteome</keyword>
<evidence type="ECO:0000256" key="5">
    <source>
        <dbReference type="SAM" id="MobiDB-lite"/>
    </source>
</evidence>
<dbReference type="Pfam" id="PF00356">
    <property type="entry name" value="LacI"/>
    <property type="match status" value="1"/>
</dbReference>
<organism evidence="7 8">
    <name type="scientific">Microbacterium candidum</name>
    <dbReference type="NCBI Taxonomy" id="3041922"/>
    <lineage>
        <taxon>Bacteria</taxon>
        <taxon>Bacillati</taxon>
        <taxon>Actinomycetota</taxon>
        <taxon>Actinomycetes</taxon>
        <taxon>Micrococcales</taxon>
        <taxon>Microbacteriaceae</taxon>
        <taxon>Microbacterium</taxon>
    </lineage>
</organism>
<dbReference type="GO" id="GO:0003677">
    <property type="term" value="F:DNA binding"/>
    <property type="evidence" value="ECO:0007669"/>
    <property type="project" value="UniProtKB-KW"/>
</dbReference>
<reference evidence="7 8" key="1">
    <citation type="submission" date="2023-06" db="EMBL/GenBank/DDBJ databases">
        <title>Microbacterium sp. nov., isolated from a waste landfill.</title>
        <authorList>
            <person name="Wen W."/>
        </authorList>
    </citation>
    <scope>NUCLEOTIDE SEQUENCE [LARGE SCALE GENOMIC DNA]</scope>
    <source>
        <strain evidence="7 8">ASV49</strain>
    </source>
</reference>
<dbReference type="PROSITE" id="PS50932">
    <property type="entry name" value="HTH_LACI_2"/>
    <property type="match status" value="1"/>
</dbReference>
<dbReference type="InterPro" id="IPR000843">
    <property type="entry name" value="HTH_LacI"/>
</dbReference>
<evidence type="ECO:0000256" key="1">
    <source>
        <dbReference type="ARBA" id="ARBA00022491"/>
    </source>
</evidence>
<evidence type="ECO:0000313" key="8">
    <source>
        <dbReference type="Proteomes" id="UP001235064"/>
    </source>
</evidence>
<evidence type="ECO:0000256" key="3">
    <source>
        <dbReference type="ARBA" id="ARBA00023125"/>
    </source>
</evidence>
<protein>
    <submittedName>
        <fullName evidence="7">LacI family DNA-binding transcriptional regulator</fullName>
    </submittedName>
</protein>
<dbReference type="PANTHER" id="PTHR30146:SF148">
    <property type="entry name" value="HTH-TYPE TRANSCRIPTIONAL REPRESSOR PURR-RELATED"/>
    <property type="match status" value="1"/>
</dbReference>
<dbReference type="InterPro" id="IPR010982">
    <property type="entry name" value="Lambda_DNA-bd_dom_sf"/>
</dbReference>
<keyword evidence="2" id="KW-0805">Transcription regulation</keyword>
<dbReference type="Gene3D" id="1.10.260.40">
    <property type="entry name" value="lambda repressor-like DNA-binding domains"/>
    <property type="match status" value="1"/>
</dbReference>
<dbReference type="InterPro" id="IPR046335">
    <property type="entry name" value="LacI/GalR-like_sensor"/>
</dbReference>